<dbReference type="Gene3D" id="3.40.50.1820">
    <property type="entry name" value="alpha/beta hydrolase"/>
    <property type="match status" value="1"/>
</dbReference>
<dbReference type="Pfam" id="PF08386">
    <property type="entry name" value="Abhydrolase_4"/>
    <property type="match status" value="1"/>
</dbReference>
<comment type="caution">
    <text evidence="3">The sequence shown here is derived from an EMBL/GenBank/DDBJ whole genome shotgun (WGS) entry which is preliminary data.</text>
</comment>
<evidence type="ECO:0000259" key="1">
    <source>
        <dbReference type="Pfam" id="PF00561"/>
    </source>
</evidence>
<dbReference type="InterPro" id="IPR029058">
    <property type="entry name" value="AB_hydrolase_fold"/>
</dbReference>
<dbReference type="InterPro" id="IPR013595">
    <property type="entry name" value="Pept_S33_TAP-like_C"/>
</dbReference>
<gene>
    <name evidence="3" type="ORF">BWK72_06320</name>
</gene>
<protein>
    <recommendedName>
        <fullName evidence="5">Alpha/beta hydrolase</fullName>
    </recommendedName>
</protein>
<evidence type="ECO:0008006" key="5">
    <source>
        <dbReference type="Google" id="ProtNLM"/>
    </source>
</evidence>
<evidence type="ECO:0000259" key="2">
    <source>
        <dbReference type="Pfam" id="PF08386"/>
    </source>
</evidence>
<evidence type="ECO:0000313" key="3">
    <source>
        <dbReference type="EMBL" id="OQW88602.1"/>
    </source>
</evidence>
<name>A0A1W9KVI3_9BURK</name>
<dbReference type="SUPFAM" id="SSF53474">
    <property type="entry name" value="alpha/beta-Hydrolases"/>
    <property type="match status" value="1"/>
</dbReference>
<evidence type="ECO:0000313" key="4">
    <source>
        <dbReference type="Proteomes" id="UP000192505"/>
    </source>
</evidence>
<feature type="domain" description="AB hydrolase-1" evidence="1">
    <location>
        <begin position="20"/>
        <end position="149"/>
    </location>
</feature>
<dbReference type="PANTHER" id="PTHR43433">
    <property type="entry name" value="HYDROLASE, ALPHA/BETA FOLD FAMILY PROTEIN"/>
    <property type="match status" value="1"/>
</dbReference>
<dbReference type="AlphaFoldDB" id="A0A1W9KVI3"/>
<organism evidence="3 4">
    <name type="scientific">Rhodoferax ferrireducens</name>
    <dbReference type="NCBI Taxonomy" id="192843"/>
    <lineage>
        <taxon>Bacteria</taxon>
        <taxon>Pseudomonadati</taxon>
        <taxon>Pseudomonadota</taxon>
        <taxon>Betaproteobacteria</taxon>
        <taxon>Burkholderiales</taxon>
        <taxon>Comamonadaceae</taxon>
        <taxon>Rhodoferax</taxon>
    </lineage>
</organism>
<feature type="domain" description="Peptidase S33 tripeptidyl aminopeptidase-like C-terminal" evidence="2">
    <location>
        <begin position="231"/>
        <end position="275"/>
    </location>
</feature>
<dbReference type="Proteomes" id="UP000192505">
    <property type="component" value="Unassembled WGS sequence"/>
</dbReference>
<accession>A0A1W9KVI3</accession>
<dbReference type="Pfam" id="PF00561">
    <property type="entry name" value="Abhydrolase_1"/>
    <property type="match status" value="1"/>
</dbReference>
<proteinExistence type="predicted"/>
<dbReference type="GO" id="GO:0004806">
    <property type="term" value="F:triacylglycerol lipase activity"/>
    <property type="evidence" value="ECO:0007669"/>
    <property type="project" value="TreeGrafter"/>
</dbReference>
<sequence length="301" mass="32158">MRTTGAFPIEYESLGDPAHPAIVLIMGLGMQLVTWPDTFCQALVAGGFRVVRFDNRDSGLSARATGGGALGMVKVIAASVLKQPVRIPYTLHDMAQDTLAVMDALQIERAHIVGISMGGMIGQVLAAEHPQRVLSLTSIMSTSGHPRLPQPSLKVRRVLMSRPANPKDLESVVDHLVHVVQVIGSPGYPEPVQALRERVSRGVKRAYNPAGTNRQVMAVIASGDRRPLLKKINTPTLIIHGRDDPLVPLSGGQDTAAHVRGAKLMVIDGMGHDLSPALLPQLAQAILAHCHAVEPSSPYAN</sequence>
<reference evidence="3 4" key="1">
    <citation type="submission" date="2017-01" db="EMBL/GenBank/DDBJ databases">
        <title>Novel large sulfur bacteria in the metagenomes of groundwater-fed chemosynthetic microbial mats in the Lake Huron basin.</title>
        <authorList>
            <person name="Sharrar A.M."/>
            <person name="Flood B.E."/>
            <person name="Bailey J.V."/>
            <person name="Jones D.S."/>
            <person name="Biddanda B."/>
            <person name="Ruberg S.A."/>
            <person name="Marcus D.N."/>
            <person name="Dick G.J."/>
        </authorList>
    </citation>
    <scope>NUCLEOTIDE SEQUENCE [LARGE SCALE GENOMIC DNA]</scope>
    <source>
        <strain evidence="3">A7</strain>
    </source>
</reference>
<dbReference type="GO" id="GO:0046503">
    <property type="term" value="P:glycerolipid catabolic process"/>
    <property type="evidence" value="ECO:0007669"/>
    <property type="project" value="TreeGrafter"/>
</dbReference>
<dbReference type="PANTHER" id="PTHR43433:SF5">
    <property type="entry name" value="AB HYDROLASE-1 DOMAIN-CONTAINING PROTEIN"/>
    <property type="match status" value="1"/>
</dbReference>
<dbReference type="EMBL" id="MTEI01000003">
    <property type="protein sequence ID" value="OQW88602.1"/>
    <property type="molecule type" value="Genomic_DNA"/>
</dbReference>
<dbReference type="InterPro" id="IPR000073">
    <property type="entry name" value="AB_hydrolase_1"/>
</dbReference>
<dbReference type="InterPro" id="IPR050471">
    <property type="entry name" value="AB_hydrolase"/>
</dbReference>